<dbReference type="KEGG" id="paro:CUV01_03110"/>
<name>A0A2K9F455_9RHOB</name>
<keyword evidence="2" id="KW-1185">Reference proteome</keyword>
<gene>
    <name evidence="1" type="ORF">CUV01_03110</name>
</gene>
<evidence type="ECO:0000313" key="1">
    <source>
        <dbReference type="EMBL" id="AUH35172.1"/>
    </source>
</evidence>
<dbReference type="EMBL" id="CP025408">
    <property type="protein sequence ID" value="AUH35172.1"/>
    <property type="molecule type" value="Genomic_DNA"/>
</dbReference>
<dbReference type="OrthoDB" id="7363897at2"/>
<evidence type="ECO:0000313" key="2">
    <source>
        <dbReference type="Proteomes" id="UP000233742"/>
    </source>
</evidence>
<sequence>MIELFFVACLIRAPDQCTDHSLLFQEQNGLFTCMLQGQFELARWLEAHPKDQVREWKCRYADRGEIQM</sequence>
<reference evidence="1 2" key="1">
    <citation type="submission" date="2017-12" db="EMBL/GenBank/DDBJ databases">
        <authorList>
            <person name="Hurst M.R.H."/>
        </authorList>
    </citation>
    <scope>NUCLEOTIDE SEQUENCE [LARGE SCALE GENOMIC DNA]</scope>
    <source>
        <strain evidence="1 2">BM15</strain>
    </source>
</reference>
<accession>A0A2K9F455</accession>
<organism evidence="1 2">
    <name type="scientific">Paracoccus tegillarcae</name>
    <dbReference type="NCBI Taxonomy" id="1529068"/>
    <lineage>
        <taxon>Bacteria</taxon>
        <taxon>Pseudomonadati</taxon>
        <taxon>Pseudomonadota</taxon>
        <taxon>Alphaproteobacteria</taxon>
        <taxon>Rhodobacterales</taxon>
        <taxon>Paracoccaceae</taxon>
        <taxon>Paracoccus</taxon>
    </lineage>
</organism>
<dbReference type="AlphaFoldDB" id="A0A2K9F455"/>
<dbReference type="Proteomes" id="UP000233742">
    <property type="component" value="Chromosome"/>
</dbReference>
<protein>
    <submittedName>
        <fullName evidence="1">Uncharacterized protein</fullName>
    </submittedName>
</protein>
<proteinExistence type="predicted"/>
<dbReference type="RefSeq" id="WP_101461824.1">
    <property type="nucleotide sequence ID" value="NZ_CP025408.1"/>
</dbReference>